<reference evidence="3 4" key="1">
    <citation type="submission" date="2024-02" db="EMBL/GenBank/DDBJ databases">
        <title>Rhodopirellula caenicola NBRC 110016.</title>
        <authorList>
            <person name="Ichikawa N."/>
            <person name="Katano-Makiyama Y."/>
            <person name="Hidaka K."/>
        </authorList>
    </citation>
    <scope>NUCLEOTIDE SEQUENCE [LARGE SCALE GENOMIC DNA]</scope>
    <source>
        <strain evidence="3 4">NBRC 110016</strain>
    </source>
</reference>
<dbReference type="EMBL" id="BAABRO010000009">
    <property type="protein sequence ID" value="GAA5508393.1"/>
    <property type="molecule type" value="Genomic_DNA"/>
</dbReference>
<proteinExistence type="predicted"/>
<sequence>MKKIRLSLLSLTACCAMVGCGEDTATVPTDRDEMQAYIDAHPELNISDEELNAEPPSEDEEE</sequence>
<accession>A0ABP9VT99</accession>
<feature type="signal peptide" evidence="2">
    <location>
        <begin position="1"/>
        <end position="21"/>
    </location>
</feature>
<evidence type="ECO:0000256" key="1">
    <source>
        <dbReference type="SAM" id="MobiDB-lite"/>
    </source>
</evidence>
<evidence type="ECO:0008006" key="5">
    <source>
        <dbReference type="Google" id="ProtNLM"/>
    </source>
</evidence>
<protein>
    <recommendedName>
        <fullName evidence="5">Secreted protein</fullName>
    </recommendedName>
</protein>
<gene>
    <name evidence="3" type="ORF">Rcae01_03859</name>
</gene>
<evidence type="ECO:0000313" key="3">
    <source>
        <dbReference type="EMBL" id="GAA5508393.1"/>
    </source>
</evidence>
<evidence type="ECO:0000313" key="4">
    <source>
        <dbReference type="Proteomes" id="UP001416858"/>
    </source>
</evidence>
<name>A0ABP9VT99_9BACT</name>
<feature type="chain" id="PRO_5045355467" description="Secreted protein" evidence="2">
    <location>
        <begin position="22"/>
        <end position="62"/>
    </location>
</feature>
<keyword evidence="2" id="KW-0732">Signal</keyword>
<feature type="compositionally biased region" description="Acidic residues" evidence="1">
    <location>
        <begin position="46"/>
        <end position="62"/>
    </location>
</feature>
<feature type="region of interest" description="Disordered" evidence="1">
    <location>
        <begin position="41"/>
        <end position="62"/>
    </location>
</feature>
<evidence type="ECO:0000256" key="2">
    <source>
        <dbReference type="SAM" id="SignalP"/>
    </source>
</evidence>
<dbReference type="PROSITE" id="PS51257">
    <property type="entry name" value="PROKAR_LIPOPROTEIN"/>
    <property type="match status" value="1"/>
</dbReference>
<organism evidence="3 4">
    <name type="scientific">Novipirellula caenicola</name>
    <dbReference type="NCBI Taxonomy" id="1536901"/>
    <lineage>
        <taxon>Bacteria</taxon>
        <taxon>Pseudomonadati</taxon>
        <taxon>Planctomycetota</taxon>
        <taxon>Planctomycetia</taxon>
        <taxon>Pirellulales</taxon>
        <taxon>Pirellulaceae</taxon>
        <taxon>Novipirellula</taxon>
    </lineage>
</organism>
<dbReference type="RefSeq" id="WP_345685181.1">
    <property type="nucleotide sequence ID" value="NZ_BAABRO010000009.1"/>
</dbReference>
<dbReference type="Proteomes" id="UP001416858">
    <property type="component" value="Unassembled WGS sequence"/>
</dbReference>
<keyword evidence="4" id="KW-1185">Reference proteome</keyword>
<comment type="caution">
    <text evidence="3">The sequence shown here is derived from an EMBL/GenBank/DDBJ whole genome shotgun (WGS) entry which is preliminary data.</text>
</comment>